<dbReference type="Proteomes" id="UP000028863">
    <property type="component" value="Unassembled WGS sequence"/>
</dbReference>
<comment type="caution">
    <text evidence="2">The sequence shown here is derived from an EMBL/GenBank/DDBJ whole genome shotgun (WGS) entry which is preliminary data.</text>
</comment>
<feature type="transmembrane region" description="Helical" evidence="1">
    <location>
        <begin position="6"/>
        <end position="29"/>
    </location>
</feature>
<evidence type="ECO:0000313" key="2">
    <source>
        <dbReference type="EMBL" id="CDO04160.1"/>
    </source>
</evidence>
<keyword evidence="1" id="KW-1133">Transmembrane helix</keyword>
<gene>
    <name evidence="2" type="ORF">BN988_02709</name>
</gene>
<accession>W9BCX8</accession>
<protein>
    <submittedName>
        <fullName evidence="2">Uncharacterized protein</fullName>
    </submittedName>
</protein>
<evidence type="ECO:0000256" key="1">
    <source>
        <dbReference type="SAM" id="Phobius"/>
    </source>
</evidence>
<dbReference type="AlphaFoldDB" id="W9BCX8"/>
<evidence type="ECO:0000313" key="3">
    <source>
        <dbReference type="Proteomes" id="UP000028863"/>
    </source>
</evidence>
<reference evidence="2" key="1">
    <citation type="submission" date="2014-03" db="EMBL/GenBank/DDBJ databases">
        <title>Draft genome sequencing of Oceanobacillus picturae strain S1 isolated from human gut.</title>
        <authorList>
            <person name="Croce O."/>
            <person name="Lagier J.C."/>
            <person name="Raoult D."/>
        </authorList>
    </citation>
    <scope>NUCLEOTIDE SEQUENCE [LARGE SCALE GENOMIC DNA]</scope>
    <source>
        <strain evidence="2">S1</strain>
    </source>
</reference>
<dbReference type="EMBL" id="CCAX010000002">
    <property type="protein sequence ID" value="CDO04160.1"/>
    <property type="molecule type" value="Genomic_DNA"/>
</dbReference>
<keyword evidence="1" id="KW-0472">Membrane</keyword>
<sequence length="35" mass="4006">MDFLVSILVLLITGGLFVSLLMLFIKIIIKWAKKQ</sequence>
<keyword evidence="3" id="KW-1185">Reference proteome</keyword>
<reference evidence="2" key="2">
    <citation type="submission" date="2014-03" db="EMBL/GenBank/DDBJ databases">
        <authorList>
            <person name="Urmite Genomes"/>
        </authorList>
    </citation>
    <scope>NUCLEOTIDE SEQUENCE</scope>
    <source>
        <strain evidence="2">S1</strain>
    </source>
</reference>
<name>W9BCX8_9BACI</name>
<proteinExistence type="predicted"/>
<dbReference type="STRING" id="171693.BN988_02709"/>
<keyword evidence="1" id="KW-0812">Transmembrane</keyword>
<organism evidence="2 3">
    <name type="scientific">Oceanobacillus picturae</name>
    <dbReference type="NCBI Taxonomy" id="171693"/>
    <lineage>
        <taxon>Bacteria</taxon>
        <taxon>Bacillati</taxon>
        <taxon>Bacillota</taxon>
        <taxon>Bacilli</taxon>
        <taxon>Bacillales</taxon>
        <taxon>Bacillaceae</taxon>
        <taxon>Oceanobacillus</taxon>
    </lineage>
</organism>